<protein>
    <submittedName>
        <fullName evidence="1">Uncharacterized protein</fullName>
    </submittedName>
</protein>
<dbReference type="Gene3D" id="3.30.420.10">
    <property type="entry name" value="Ribonuclease H-like superfamily/Ribonuclease H"/>
    <property type="match status" value="1"/>
</dbReference>
<feature type="non-terminal residue" evidence="1">
    <location>
        <position position="188"/>
    </location>
</feature>
<dbReference type="PANTHER" id="PTHR48475">
    <property type="entry name" value="RIBONUCLEASE H"/>
    <property type="match status" value="1"/>
</dbReference>
<reference evidence="2" key="1">
    <citation type="journal article" date="2018" name="Nat. Microbiol.">
        <title>Leveraging single-cell genomics to expand the fungal tree of life.</title>
        <authorList>
            <person name="Ahrendt S.R."/>
            <person name="Quandt C.A."/>
            <person name="Ciobanu D."/>
            <person name="Clum A."/>
            <person name="Salamov A."/>
            <person name="Andreopoulos B."/>
            <person name="Cheng J.F."/>
            <person name="Woyke T."/>
            <person name="Pelin A."/>
            <person name="Henrissat B."/>
            <person name="Reynolds N.K."/>
            <person name="Benny G.L."/>
            <person name="Smith M.E."/>
            <person name="James T.Y."/>
            <person name="Grigoriev I.V."/>
        </authorList>
    </citation>
    <scope>NUCLEOTIDE SEQUENCE [LARGE SCALE GENOMIC DNA]</scope>
    <source>
        <strain evidence="2">CSF55</strain>
    </source>
</reference>
<organism evidence="1 2">
    <name type="scientific">Rozella allomycis (strain CSF55)</name>
    <dbReference type="NCBI Taxonomy" id="988480"/>
    <lineage>
        <taxon>Eukaryota</taxon>
        <taxon>Fungi</taxon>
        <taxon>Fungi incertae sedis</taxon>
        <taxon>Cryptomycota</taxon>
        <taxon>Cryptomycota incertae sedis</taxon>
        <taxon>Rozella</taxon>
    </lineage>
</organism>
<feature type="non-terminal residue" evidence="1">
    <location>
        <position position="1"/>
    </location>
</feature>
<name>A0A4P9YAM3_ROZAC</name>
<accession>A0A4P9YAM3</accession>
<dbReference type="GO" id="GO:0003676">
    <property type="term" value="F:nucleic acid binding"/>
    <property type="evidence" value="ECO:0007669"/>
    <property type="project" value="InterPro"/>
</dbReference>
<dbReference type="EMBL" id="ML007410">
    <property type="protein sequence ID" value="RKP15892.1"/>
    <property type="molecule type" value="Genomic_DNA"/>
</dbReference>
<dbReference type="AlphaFoldDB" id="A0A4P9YAM3"/>
<gene>
    <name evidence="1" type="ORF">ROZALSC1DRAFT_1222</name>
</gene>
<evidence type="ECO:0000313" key="2">
    <source>
        <dbReference type="Proteomes" id="UP000281549"/>
    </source>
</evidence>
<sequence>GHQNITNSLVRWLGEKKKGLWPRYLSYSTWADNTTVRRSTGFTPFQLMFGRDCLLPFDLEFNSFLGLDWTNVQNREDLLKMRLTQLEYFYEESQDARDKIFKSRLKGKFYHDAKKKKHPVKLQENDLVLVFEEIFETQTHGRKFVERYRGPYKIVKDLNNGAYYLAELDGSRLKGSYHGNRLRKFYCR</sequence>
<dbReference type="Proteomes" id="UP000281549">
    <property type="component" value="Unassembled WGS sequence"/>
</dbReference>
<proteinExistence type="predicted"/>
<evidence type="ECO:0000313" key="1">
    <source>
        <dbReference type="EMBL" id="RKP15892.1"/>
    </source>
</evidence>
<dbReference type="PANTHER" id="PTHR48475:SF1">
    <property type="entry name" value="RNASE H TYPE-1 DOMAIN-CONTAINING PROTEIN"/>
    <property type="match status" value="1"/>
</dbReference>
<dbReference type="InterPro" id="IPR036397">
    <property type="entry name" value="RNaseH_sf"/>
</dbReference>